<dbReference type="STRING" id="6573.A0A210QFX0"/>
<dbReference type="SUPFAM" id="SSF117281">
    <property type="entry name" value="Kelch motif"/>
    <property type="match status" value="1"/>
</dbReference>
<dbReference type="Proteomes" id="UP000242188">
    <property type="component" value="Unassembled WGS sequence"/>
</dbReference>
<reference evidence="4 5" key="1">
    <citation type="journal article" date="2017" name="Nat. Ecol. Evol.">
        <title>Scallop genome provides insights into evolution of bilaterian karyotype and development.</title>
        <authorList>
            <person name="Wang S."/>
            <person name="Zhang J."/>
            <person name="Jiao W."/>
            <person name="Li J."/>
            <person name="Xun X."/>
            <person name="Sun Y."/>
            <person name="Guo X."/>
            <person name="Huan P."/>
            <person name="Dong B."/>
            <person name="Zhang L."/>
            <person name="Hu X."/>
            <person name="Sun X."/>
            <person name="Wang J."/>
            <person name="Zhao C."/>
            <person name="Wang Y."/>
            <person name="Wang D."/>
            <person name="Huang X."/>
            <person name="Wang R."/>
            <person name="Lv J."/>
            <person name="Li Y."/>
            <person name="Zhang Z."/>
            <person name="Liu B."/>
            <person name="Lu W."/>
            <person name="Hui Y."/>
            <person name="Liang J."/>
            <person name="Zhou Z."/>
            <person name="Hou R."/>
            <person name="Li X."/>
            <person name="Liu Y."/>
            <person name="Li H."/>
            <person name="Ning X."/>
            <person name="Lin Y."/>
            <person name="Zhao L."/>
            <person name="Xing Q."/>
            <person name="Dou J."/>
            <person name="Li Y."/>
            <person name="Mao J."/>
            <person name="Guo H."/>
            <person name="Dou H."/>
            <person name="Li T."/>
            <person name="Mu C."/>
            <person name="Jiang W."/>
            <person name="Fu Q."/>
            <person name="Fu X."/>
            <person name="Miao Y."/>
            <person name="Liu J."/>
            <person name="Yu Q."/>
            <person name="Li R."/>
            <person name="Liao H."/>
            <person name="Li X."/>
            <person name="Kong Y."/>
            <person name="Jiang Z."/>
            <person name="Chourrout D."/>
            <person name="Li R."/>
            <person name="Bao Z."/>
        </authorList>
    </citation>
    <scope>NUCLEOTIDE SEQUENCE [LARGE SCALE GENOMIC DNA]</scope>
    <source>
        <strain evidence="4 5">PY_sf001</strain>
    </source>
</reference>
<name>A0A210QFX0_MIZYE</name>
<dbReference type="PROSITE" id="PS50097">
    <property type="entry name" value="BTB"/>
    <property type="match status" value="1"/>
</dbReference>
<dbReference type="InterPro" id="IPR011705">
    <property type="entry name" value="BACK"/>
</dbReference>
<keyword evidence="2" id="KW-0677">Repeat</keyword>
<dbReference type="InterPro" id="IPR006652">
    <property type="entry name" value="Kelch_1"/>
</dbReference>
<dbReference type="PIRSF" id="PIRSF037037">
    <property type="entry name" value="Kelch-like_protein_gigaxonin"/>
    <property type="match status" value="1"/>
</dbReference>
<keyword evidence="5" id="KW-1185">Reference proteome</keyword>
<dbReference type="Pfam" id="PF24681">
    <property type="entry name" value="Kelch_KLHDC2_KLHL20_DRC7"/>
    <property type="match status" value="1"/>
</dbReference>
<dbReference type="SMART" id="SM00875">
    <property type="entry name" value="BACK"/>
    <property type="match status" value="1"/>
</dbReference>
<dbReference type="Pfam" id="PF07707">
    <property type="entry name" value="BACK"/>
    <property type="match status" value="1"/>
</dbReference>
<evidence type="ECO:0000256" key="1">
    <source>
        <dbReference type="ARBA" id="ARBA00022441"/>
    </source>
</evidence>
<sequence>MATGDNSHLAMEECSTPDFGPLMLKDMYESYMTGHLCDFSVKVEGKTYRIHKIVLASCSDYFKAVFSHDMLESRQEYVELKGLTEKGVHPLIKYAYTGSVVLTLDNIQEVICAATFLQMTTAIDLCIEYLKKKMTFDNAEELLGIGEILSIPTLKVHYREYILENFIQFSETDSFLNLDPDTLIDYLLDDHLRTTTELQLLKAALRWYEHDPKARESKAFDVLDKIRYVVDGWPAIEYAMKNEPFRSNRKCREILKFCTEYMVNATKRYTYYDHRTRVRFESKTLVQFGGVTRFDMYEDSEMPPDDFGDHCGWERNHFYHTDLKHWFPLGCVRVMEAMSHLTVTEVNDCSILCGGYVYDMDEDLASRSATRQVRMFTPSHLSIWDLESMKHERAQHAAVCLQGNIYVIGGKDNKQPLASVEKHECDEGVWYYVKPLPKPLYDHAAAVAEGKIYVTGGVEVTPTNKMWCFDPSLNKWHKKASLLQARAGHGMVSLNGVLYVCGGYKEVGFDSPNTDSSLDSVESYSLQTRQWTSLAPMPISAFHVGIVVLNEKILVAGGETEGGELIPNIQQYDPQQNRWTQYGRLERQLKGLGLCAVTVKFAKKGPGDDYVKAFTETEAASNVCMVDAGHIEDSDDTDDSEFFLI</sequence>
<dbReference type="Gene3D" id="2.120.10.80">
    <property type="entry name" value="Kelch-type beta propeller"/>
    <property type="match status" value="1"/>
</dbReference>
<evidence type="ECO:0000256" key="2">
    <source>
        <dbReference type="ARBA" id="ARBA00022737"/>
    </source>
</evidence>
<dbReference type="SMART" id="SM00225">
    <property type="entry name" value="BTB"/>
    <property type="match status" value="1"/>
</dbReference>
<protein>
    <submittedName>
        <fullName evidence="4">Kelch-like protein 26</fullName>
    </submittedName>
</protein>
<dbReference type="InterPro" id="IPR000210">
    <property type="entry name" value="BTB/POZ_dom"/>
</dbReference>
<dbReference type="InterPro" id="IPR015915">
    <property type="entry name" value="Kelch-typ_b-propeller"/>
</dbReference>
<dbReference type="PANTHER" id="PTHR45632:SF3">
    <property type="entry name" value="KELCH-LIKE PROTEIN 32"/>
    <property type="match status" value="1"/>
</dbReference>
<organism evidence="4 5">
    <name type="scientific">Mizuhopecten yessoensis</name>
    <name type="common">Japanese scallop</name>
    <name type="synonym">Patinopecten yessoensis</name>
    <dbReference type="NCBI Taxonomy" id="6573"/>
    <lineage>
        <taxon>Eukaryota</taxon>
        <taxon>Metazoa</taxon>
        <taxon>Spiralia</taxon>
        <taxon>Lophotrochozoa</taxon>
        <taxon>Mollusca</taxon>
        <taxon>Bivalvia</taxon>
        <taxon>Autobranchia</taxon>
        <taxon>Pteriomorphia</taxon>
        <taxon>Pectinida</taxon>
        <taxon>Pectinoidea</taxon>
        <taxon>Pectinidae</taxon>
        <taxon>Mizuhopecten</taxon>
    </lineage>
</organism>
<keyword evidence="1" id="KW-0880">Kelch repeat</keyword>
<accession>A0A210QFX0</accession>
<evidence type="ECO:0000259" key="3">
    <source>
        <dbReference type="PROSITE" id="PS50097"/>
    </source>
</evidence>
<dbReference type="PANTHER" id="PTHR45632">
    <property type="entry name" value="LD33804P"/>
    <property type="match status" value="1"/>
</dbReference>
<dbReference type="AlphaFoldDB" id="A0A210QFX0"/>
<evidence type="ECO:0000313" key="5">
    <source>
        <dbReference type="Proteomes" id="UP000242188"/>
    </source>
</evidence>
<evidence type="ECO:0000313" key="4">
    <source>
        <dbReference type="EMBL" id="OWF47644.1"/>
    </source>
</evidence>
<dbReference type="InterPro" id="IPR017096">
    <property type="entry name" value="BTB-kelch_protein"/>
</dbReference>
<dbReference type="Pfam" id="PF00651">
    <property type="entry name" value="BTB"/>
    <property type="match status" value="1"/>
</dbReference>
<dbReference type="Gene3D" id="3.30.710.10">
    <property type="entry name" value="Potassium Channel Kv1.1, Chain A"/>
    <property type="match status" value="1"/>
</dbReference>
<proteinExistence type="predicted"/>
<dbReference type="InterPro" id="IPR011333">
    <property type="entry name" value="SKP1/BTB/POZ_sf"/>
</dbReference>
<feature type="domain" description="BTB" evidence="3">
    <location>
        <begin position="37"/>
        <end position="104"/>
    </location>
</feature>
<dbReference type="Gene3D" id="1.25.40.420">
    <property type="match status" value="1"/>
</dbReference>
<dbReference type="SMART" id="SM00612">
    <property type="entry name" value="Kelch"/>
    <property type="match status" value="4"/>
</dbReference>
<comment type="caution">
    <text evidence="4">The sequence shown here is derived from an EMBL/GenBank/DDBJ whole genome shotgun (WGS) entry which is preliminary data.</text>
</comment>
<dbReference type="EMBL" id="NEDP02003836">
    <property type="protein sequence ID" value="OWF47644.1"/>
    <property type="molecule type" value="Genomic_DNA"/>
</dbReference>
<gene>
    <name evidence="4" type="ORF">KP79_PYT26162</name>
</gene>
<dbReference type="OrthoDB" id="6678352at2759"/>
<dbReference type="SUPFAM" id="SSF54695">
    <property type="entry name" value="POZ domain"/>
    <property type="match status" value="1"/>
</dbReference>